<gene>
    <name evidence="3" type="ORF">HZA61_09095</name>
</gene>
<dbReference type="InterPro" id="IPR042095">
    <property type="entry name" value="SUMF_sf"/>
</dbReference>
<evidence type="ECO:0000313" key="3">
    <source>
        <dbReference type="EMBL" id="MBI5169630.1"/>
    </source>
</evidence>
<dbReference type="InterPro" id="IPR051043">
    <property type="entry name" value="Sulfatase_Mod_Factor_Kinase"/>
</dbReference>
<organism evidence="3 4">
    <name type="scientific">Eiseniibacteriota bacterium</name>
    <dbReference type="NCBI Taxonomy" id="2212470"/>
    <lineage>
        <taxon>Bacteria</taxon>
        <taxon>Candidatus Eiseniibacteriota</taxon>
    </lineage>
</organism>
<dbReference type="InterPro" id="IPR016187">
    <property type="entry name" value="CTDL_fold"/>
</dbReference>
<dbReference type="SUPFAM" id="SSF56436">
    <property type="entry name" value="C-type lectin-like"/>
    <property type="match status" value="1"/>
</dbReference>
<dbReference type="InterPro" id="IPR005532">
    <property type="entry name" value="SUMF_dom"/>
</dbReference>
<evidence type="ECO:0000256" key="1">
    <source>
        <dbReference type="SAM" id="SignalP"/>
    </source>
</evidence>
<keyword evidence="1" id="KW-0732">Signal</keyword>
<feature type="signal peptide" evidence="1">
    <location>
        <begin position="1"/>
        <end position="25"/>
    </location>
</feature>
<dbReference type="AlphaFoldDB" id="A0A933W223"/>
<feature type="domain" description="Sulfatase-modifying factor enzyme-like" evidence="2">
    <location>
        <begin position="66"/>
        <end position="276"/>
    </location>
</feature>
<accession>A0A933W223</accession>
<dbReference type="GO" id="GO:0120147">
    <property type="term" value="F:formylglycine-generating oxidase activity"/>
    <property type="evidence" value="ECO:0007669"/>
    <property type="project" value="TreeGrafter"/>
</dbReference>
<dbReference type="Gene3D" id="3.90.1580.10">
    <property type="entry name" value="paralog of FGE (formylglycine-generating enzyme)"/>
    <property type="match status" value="1"/>
</dbReference>
<dbReference type="Pfam" id="PF03781">
    <property type="entry name" value="FGE-sulfatase"/>
    <property type="match status" value="1"/>
</dbReference>
<sequence>MKAMRAGAVVGALAVVFSALVGAHAAGAAVAGAAGMARIAAGEYRPLYRQPVPGTNRDTILRRVVPVRVAAFELDRHAVTNGEFLAFVREHPEWRRSRISRLWADEGYLKRWAGDLDPGPRAPLDAPVVEVSWFAARAWCEAQGKRLPTVAEWERAGNADETRRDASRDPKFLDRIRKFYSHPTPDVHPRVESTFRNAWGVWDLHGLVWEWTLDFNSALVSGESRGDSSLERGLYCGAGASNAGDFGDYAAFMRFAFRASLQARYTTANLGFRAARDVAATGGKKP</sequence>
<feature type="chain" id="PRO_5038104970" evidence="1">
    <location>
        <begin position="26"/>
        <end position="286"/>
    </location>
</feature>
<dbReference type="PANTHER" id="PTHR23150:SF19">
    <property type="entry name" value="FORMYLGLYCINE-GENERATING ENZYME"/>
    <property type="match status" value="1"/>
</dbReference>
<dbReference type="EMBL" id="JACRIW010000059">
    <property type="protein sequence ID" value="MBI5169630.1"/>
    <property type="molecule type" value="Genomic_DNA"/>
</dbReference>
<evidence type="ECO:0000259" key="2">
    <source>
        <dbReference type="Pfam" id="PF03781"/>
    </source>
</evidence>
<dbReference type="Proteomes" id="UP000696931">
    <property type="component" value="Unassembled WGS sequence"/>
</dbReference>
<name>A0A933W223_UNCEI</name>
<proteinExistence type="predicted"/>
<evidence type="ECO:0000313" key="4">
    <source>
        <dbReference type="Proteomes" id="UP000696931"/>
    </source>
</evidence>
<dbReference type="PANTHER" id="PTHR23150">
    <property type="entry name" value="SULFATASE MODIFYING FACTOR 1, 2"/>
    <property type="match status" value="1"/>
</dbReference>
<protein>
    <submittedName>
        <fullName evidence="3">Formylglycine-generating enzyme family protein</fullName>
    </submittedName>
</protein>
<reference evidence="3" key="1">
    <citation type="submission" date="2020-07" db="EMBL/GenBank/DDBJ databases">
        <title>Huge and variable diversity of episymbiotic CPR bacteria and DPANN archaea in groundwater ecosystems.</title>
        <authorList>
            <person name="He C.Y."/>
            <person name="Keren R."/>
            <person name="Whittaker M."/>
            <person name="Farag I.F."/>
            <person name="Doudna J."/>
            <person name="Cate J.H.D."/>
            <person name="Banfield J.F."/>
        </authorList>
    </citation>
    <scope>NUCLEOTIDE SEQUENCE</scope>
    <source>
        <strain evidence="3">NC_groundwater_1813_Pr3_B-0.1um_71_17</strain>
    </source>
</reference>
<comment type="caution">
    <text evidence="3">The sequence shown here is derived from an EMBL/GenBank/DDBJ whole genome shotgun (WGS) entry which is preliminary data.</text>
</comment>